<dbReference type="Pfam" id="PF07989">
    <property type="entry name" value="Cnn_1N"/>
    <property type="match status" value="1"/>
</dbReference>
<dbReference type="GO" id="GO:0000132">
    <property type="term" value="P:establishment of mitotic spindle orientation"/>
    <property type="evidence" value="ECO:0007669"/>
    <property type="project" value="TreeGrafter"/>
</dbReference>
<dbReference type="GO" id="GO:0005737">
    <property type="term" value="C:cytoplasm"/>
    <property type="evidence" value="ECO:0007669"/>
    <property type="project" value="UniProtKB-SubCell"/>
</dbReference>
<sequence>MASLEDAEETLNLHGSMDPALLPDITTTYEHMQRSDGSVGLVEKANSGRMSPIRKRSVKDTKQQIETLEKENFDLKLRIYFLENQKGVNKDDTLKVNIDLRVQLQSFHQETGYENHIEELEQRLQTDQSADLVRDYESLKLKLATAELRCVSQVCCV</sequence>
<dbReference type="GO" id="GO:0000242">
    <property type="term" value="C:pericentriolar material"/>
    <property type="evidence" value="ECO:0007669"/>
    <property type="project" value="TreeGrafter"/>
</dbReference>
<evidence type="ECO:0000256" key="3">
    <source>
        <dbReference type="SAM" id="Coils"/>
    </source>
</evidence>
<dbReference type="PANTHER" id="PTHR46930">
    <property type="entry name" value="CDK5 REGULATORY SUBUNIT-ASSOCIATED PROTEIN 2"/>
    <property type="match status" value="1"/>
</dbReference>
<evidence type="ECO:0000313" key="6">
    <source>
        <dbReference type="Proteomes" id="UP000593567"/>
    </source>
</evidence>
<dbReference type="GO" id="GO:0043015">
    <property type="term" value="F:gamma-tubulin binding"/>
    <property type="evidence" value="ECO:0007669"/>
    <property type="project" value="TreeGrafter"/>
</dbReference>
<dbReference type="GO" id="GO:0008017">
    <property type="term" value="F:microtubule binding"/>
    <property type="evidence" value="ECO:0007669"/>
    <property type="project" value="TreeGrafter"/>
</dbReference>
<dbReference type="GO" id="GO:0007099">
    <property type="term" value="P:centriole replication"/>
    <property type="evidence" value="ECO:0007669"/>
    <property type="project" value="TreeGrafter"/>
</dbReference>
<dbReference type="OrthoDB" id="10255000at2759"/>
<dbReference type="GO" id="GO:0007059">
    <property type="term" value="P:chromosome segregation"/>
    <property type="evidence" value="ECO:0007669"/>
    <property type="project" value="TreeGrafter"/>
</dbReference>
<dbReference type="GO" id="GO:0046600">
    <property type="term" value="P:negative regulation of centriole replication"/>
    <property type="evidence" value="ECO:0007669"/>
    <property type="project" value="TreeGrafter"/>
</dbReference>
<evidence type="ECO:0000256" key="2">
    <source>
        <dbReference type="ARBA" id="ARBA00022490"/>
    </source>
</evidence>
<dbReference type="EMBL" id="VXIV02002120">
    <property type="protein sequence ID" value="KAF6027217.1"/>
    <property type="molecule type" value="Genomic_DNA"/>
</dbReference>
<feature type="coiled-coil region" evidence="3">
    <location>
        <begin position="58"/>
        <end position="85"/>
    </location>
</feature>
<comment type="caution">
    <text evidence="5">The sequence shown here is derived from an EMBL/GenBank/DDBJ whole genome shotgun (WGS) entry which is preliminary data.</text>
</comment>
<evidence type="ECO:0000259" key="4">
    <source>
        <dbReference type="Pfam" id="PF07989"/>
    </source>
</evidence>
<name>A0A7J7JMF6_BUGNE</name>
<keyword evidence="3" id="KW-0175">Coiled coil</keyword>
<organism evidence="5 6">
    <name type="scientific">Bugula neritina</name>
    <name type="common">Brown bryozoan</name>
    <name type="synonym">Sertularia neritina</name>
    <dbReference type="NCBI Taxonomy" id="10212"/>
    <lineage>
        <taxon>Eukaryota</taxon>
        <taxon>Metazoa</taxon>
        <taxon>Spiralia</taxon>
        <taxon>Lophotrochozoa</taxon>
        <taxon>Bryozoa</taxon>
        <taxon>Gymnolaemata</taxon>
        <taxon>Cheilostomatida</taxon>
        <taxon>Flustrina</taxon>
        <taxon>Buguloidea</taxon>
        <taxon>Bugulidae</taxon>
        <taxon>Bugula</taxon>
    </lineage>
</organism>
<proteinExistence type="predicted"/>
<dbReference type="GO" id="GO:0090266">
    <property type="term" value="P:regulation of mitotic cell cycle spindle assembly checkpoint"/>
    <property type="evidence" value="ECO:0007669"/>
    <property type="project" value="TreeGrafter"/>
</dbReference>
<comment type="subcellular location">
    <subcellularLocation>
        <location evidence="1">Cytoplasm</location>
    </subcellularLocation>
</comment>
<dbReference type="GO" id="GO:0001578">
    <property type="term" value="P:microtubule bundle formation"/>
    <property type="evidence" value="ECO:0007669"/>
    <property type="project" value="TreeGrafter"/>
</dbReference>
<keyword evidence="6" id="KW-1185">Reference proteome</keyword>
<keyword evidence="2" id="KW-0963">Cytoplasm</keyword>
<dbReference type="GO" id="GO:0097431">
    <property type="term" value="C:mitotic spindle pole"/>
    <property type="evidence" value="ECO:0007669"/>
    <property type="project" value="TreeGrafter"/>
</dbReference>
<evidence type="ECO:0000256" key="1">
    <source>
        <dbReference type="ARBA" id="ARBA00004496"/>
    </source>
</evidence>
<dbReference type="InterPro" id="IPR012943">
    <property type="entry name" value="Cnn_1N"/>
</dbReference>
<dbReference type="Proteomes" id="UP000593567">
    <property type="component" value="Unassembled WGS sequence"/>
</dbReference>
<protein>
    <submittedName>
        <fullName evidence="5">CDK5RAP2</fullName>
    </submittedName>
</protein>
<dbReference type="PANTHER" id="PTHR46930:SF1">
    <property type="entry name" value="CDK5 REGULATORY SUBUNIT-ASSOCIATED PROTEIN 2"/>
    <property type="match status" value="1"/>
</dbReference>
<feature type="domain" description="Centrosomin N-terminal motif 1" evidence="4">
    <location>
        <begin position="57"/>
        <end position="124"/>
    </location>
</feature>
<reference evidence="5" key="1">
    <citation type="submission" date="2020-06" db="EMBL/GenBank/DDBJ databases">
        <title>Draft genome of Bugula neritina, a colonial animal packing powerful symbionts and potential medicines.</title>
        <authorList>
            <person name="Rayko M."/>
        </authorList>
    </citation>
    <scope>NUCLEOTIDE SEQUENCE [LARGE SCALE GENOMIC DNA]</scope>
    <source>
        <strain evidence="5">Kwan_BN1</strain>
    </source>
</reference>
<gene>
    <name evidence="5" type="ORF">EB796_014487</name>
</gene>
<dbReference type="AlphaFoldDB" id="A0A7J7JMF6"/>
<evidence type="ECO:0000313" key="5">
    <source>
        <dbReference type="EMBL" id="KAF6027217.1"/>
    </source>
</evidence>
<dbReference type="GO" id="GO:0035371">
    <property type="term" value="C:microtubule plus-end"/>
    <property type="evidence" value="ECO:0007669"/>
    <property type="project" value="TreeGrafter"/>
</dbReference>
<accession>A0A7J7JMF6</accession>
<dbReference type="InterPro" id="IPR042791">
    <property type="entry name" value="CDK5RAP2"/>
</dbReference>